<proteinExistence type="predicted"/>
<accession>A0A5R9PEE8</accession>
<dbReference type="AlphaFoldDB" id="A0A5R9PEE8"/>
<evidence type="ECO:0000313" key="2">
    <source>
        <dbReference type="EMBL" id="TLX21871.1"/>
    </source>
</evidence>
<dbReference type="Proteomes" id="UP000308508">
    <property type="component" value="Unassembled WGS sequence"/>
</dbReference>
<dbReference type="EMBL" id="SROY01000002">
    <property type="protein sequence ID" value="TLX21871.1"/>
    <property type="molecule type" value="Genomic_DNA"/>
</dbReference>
<feature type="transmembrane region" description="Helical" evidence="1">
    <location>
        <begin position="34"/>
        <end position="52"/>
    </location>
</feature>
<organism evidence="2 3">
    <name type="scientific">Thermomonas fusca</name>
    <dbReference type="NCBI Taxonomy" id="215690"/>
    <lineage>
        <taxon>Bacteria</taxon>
        <taxon>Pseudomonadati</taxon>
        <taxon>Pseudomonadota</taxon>
        <taxon>Gammaproteobacteria</taxon>
        <taxon>Lysobacterales</taxon>
        <taxon>Lysobacteraceae</taxon>
        <taxon>Thermomonas</taxon>
    </lineage>
</organism>
<reference evidence="2 3" key="1">
    <citation type="submission" date="2019-04" db="EMBL/GenBank/DDBJ databases">
        <authorList>
            <person name="Grouzdev D.S."/>
            <person name="Nazina T.N."/>
        </authorList>
    </citation>
    <scope>NUCLEOTIDE SEQUENCE [LARGE SCALE GENOMIC DNA]</scope>
    <source>
        <strain evidence="2 3">SHC 3-19</strain>
    </source>
</reference>
<keyword evidence="1" id="KW-0472">Membrane</keyword>
<comment type="caution">
    <text evidence="2">The sequence shown here is derived from an EMBL/GenBank/DDBJ whole genome shotgun (WGS) entry which is preliminary data.</text>
</comment>
<evidence type="ECO:0000313" key="3">
    <source>
        <dbReference type="Proteomes" id="UP000308508"/>
    </source>
</evidence>
<keyword evidence="1" id="KW-1133">Transmembrane helix</keyword>
<keyword evidence="3" id="KW-1185">Reference proteome</keyword>
<keyword evidence="1" id="KW-0812">Transmembrane</keyword>
<evidence type="ECO:0000256" key="1">
    <source>
        <dbReference type="SAM" id="Phobius"/>
    </source>
</evidence>
<dbReference type="RefSeq" id="WP_138348028.1">
    <property type="nucleotide sequence ID" value="NZ_SROY01000002.1"/>
</dbReference>
<sequence>MLRLSPRSWFVTWLALAGVGPALFFTGEYRNLDLPLGWLGPGLFVAAAWFAVSKLHAIPRGDEEQQLAMAALYRRDRRGAQA</sequence>
<name>A0A5R9PEE8_9GAMM</name>
<protein>
    <submittedName>
        <fullName evidence="2">Uncharacterized protein</fullName>
    </submittedName>
</protein>
<gene>
    <name evidence="2" type="ORF">E5S66_04860</name>
</gene>